<evidence type="ECO:0000313" key="14">
    <source>
        <dbReference type="Proteomes" id="UP000694417"/>
    </source>
</evidence>
<keyword evidence="11" id="KW-0812">Transmembrane</keyword>
<dbReference type="InterPro" id="IPR047575">
    <property type="entry name" value="Sm"/>
</dbReference>
<dbReference type="Pfam" id="PF01423">
    <property type="entry name" value="LSM"/>
    <property type="match status" value="1"/>
</dbReference>
<dbReference type="SMART" id="SM00651">
    <property type="entry name" value="Sm"/>
    <property type="match status" value="1"/>
</dbReference>
<keyword evidence="3" id="KW-0507">mRNA processing</keyword>
<dbReference type="SUPFAM" id="SSF50182">
    <property type="entry name" value="Sm-like ribonucleoproteins"/>
    <property type="match status" value="1"/>
</dbReference>
<keyword evidence="14" id="KW-1185">Reference proteome</keyword>
<evidence type="ECO:0000256" key="9">
    <source>
        <dbReference type="ARBA" id="ARBA00071915"/>
    </source>
</evidence>
<dbReference type="GO" id="GO:0071208">
    <property type="term" value="F:histone pre-mRNA DCP binding"/>
    <property type="evidence" value="ECO:0007669"/>
    <property type="project" value="TreeGrafter"/>
</dbReference>
<dbReference type="InterPro" id="IPR052840">
    <property type="entry name" value="U7_snRNA_Sm-like"/>
</dbReference>
<evidence type="ECO:0000256" key="4">
    <source>
        <dbReference type="ARBA" id="ARBA00022884"/>
    </source>
</evidence>
<dbReference type="GO" id="GO:0006398">
    <property type="term" value="P:mRNA 3'-end processing by stem-loop binding and cleavage"/>
    <property type="evidence" value="ECO:0007669"/>
    <property type="project" value="TreeGrafter"/>
</dbReference>
<accession>A0A8D2KL69</accession>
<keyword evidence="7" id="KW-0687">Ribonucleoprotein</keyword>
<dbReference type="PANTHER" id="PTHR21196">
    <property type="entry name" value="U7 SNRNA-ASSOCIATED SM-LIKE PROTEIN LSM10"/>
    <property type="match status" value="1"/>
</dbReference>
<comment type="subunit">
    <text evidence="8">Component of the heptameric ring U7 snRNP complex, or U7 Sm protein core complex, at least composed of LSM10, LSM11, SNRPB, SNRPD3, SNRPE, SNRPF, SNRPG and U7 snRNA. Formation of the U7 snRNP is an ATP-dependent process mediated by a specialized SMN complex containing at least the Sm protein core complex and additionally, the U7-specific LSM10 and LSM11 proteins. Interacts with CLNS1A and SMN.</text>
</comment>
<keyword evidence="11" id="KW-1133">Transmembrane helix</keyword>
<evidence type="ECO:0000256" key="2">
    <source>
        <dbReference type="ARBA" id="ARBA00006850"/>
    </source>
</evidence>
<dbReference type="FunFam" id="2.30.30.100:FF:000039">
    <property type="entry name" value="U7 snRNA-associated Sm-like protein LSm10"/>
    <property type="match status" value="1"/>
</dbReference>
<dbReference type="GO" id="GO:0008380">
    <property type="term" value="P:RNA splicing"/>
    <property type="evidence" value="ECO:0007669"/>
    <property type="project" value="UniProtKB-KW"/>
</dbReference>
<keyword evidence="6" id="KW-0539">Nucleus</keyword>
<feature type="region of interest" description="Disordered" evidence="10">
    <location>
        <begin position="109"/>
        <end position="145"/>
    </location>
</feature>
<evidence type="ECO:0000313" key="13">
    <source>
        <dbReference type="Ensembl" id="ENSUPAP00010021980.1"/>
    </source>
</evidence>
<dbReference type="PROSITE" id="PS52002">
    <property type="entry name" value="SM"/>
    <property type="match status" value="1"/>
</dbReference>
<protein>
    <recommendedName>
        <fullName evidence="9">U7 snRNA-associated Sm-like protein LSm10</fullName>
    </recommendedName>
</protein>
<evidence type="ECO:0000256" key="10">
    <source>
        <dbReference type="SAM" id="MobiDB-lite"/>
    </source>
</evidence>
<evidence type="ECO:0000256" key="6">
    <source>
        <dbReference type="ARBA" id="ARBA00023242"/>
    </source>
</evidence>
<dbReference type="InterPro" id="IPR010920">
    <property type="entry name" value="LSM_dom_sf"/>
</dbReference>
<evidence type="ECO:0000259" key="12">
    <source>
        <dbReference type="PROSITE" id="PS52002"/>
    </source>
</evidence>
<dbReference type="CDD" id="cd01733">
    <property type="entry name" value="LSm10"/>
    <property type="match status" value="1"/>
</dbReference>
<organism evidence="13 14">
    <name type="scientific">Urocitellus parryii</name>
    <name type="common">Arctic ground squirrel</name>
    <name type="synonym">Spermophilus parryii</name>
    <dbReference type="NCBI Taxonomy" id="9999"/>
    <lineage>
        <taxon>Eukaryota</taxon>
        <taxon>Metazoa</taxon>
        <taxon>Chordata</taxon>
        <taxon>Craniata</taxon>
        <taxon>Vertebrata</taxon>
        <taxon>Euteleostomi</taxon>
        <taxon>Mammalia</taxon>
        <taxon>Eutheria</taxon>
        <taxon>Euarchontoglires</taxon>
        <taxon>Glires</taxon>
        <taxon>Rodentia</taxon>
        <taxon>Sciuromorpha</taxon>
        <taxon>Sciuridae</taxon>
        <taxon>Xerinae</taxon>
        <taxon>Marmotini</taxon>
        <taxon>Urocitellus</taxon>
    </lineage>
</organism>
<keyword evidence="11" id="KW-0472">Membrane</keyword>
<evidence type="ECO:0000256" key="5">
    <source>
        <dbReference type="ARBA" id="ARBA00023187"/>
    </source>
</evidence>
<evidence type="ECO:0000256" key="3">
    <source>
        <dbReference type="ARBA" id="ARBA00022664"/>
    </source>
</evidence>
<keyword evidence="4" id="KW-0694">RNA-binding</keyword>
<name>A0A8D2KL69_UROPR</name>
<comment type="similarity">
    <text evidence="2">Belongs to the snRNP Sm proteins family.</text>
</comment>
<reference evidence="13" key="2">
    <citation type="submission" date="2025-09" db="UniProtKB">
        <authorList>
            <consortium name="Ensembl"/>
        </authorList>
    </citation>
    <scope>IDENTIFICATION</scope>
</reference>
<dbReference type="GO" id="GO:0016604">
    <property type="term" value="C:nuclear body"/>
    <property type="evidence" value="ECO:0007669"/>
    <property type="project" value="TreeGrafter"/>
</dbReference>
<dbReference type="AlphaFoldDB" id="A0A8D2KL69"/>
<dbReference type="InterPro" id="IPR001163">
    <property type="entry name" value="Sm_dom_euk/arc"/>
</dbReference>
<proteinExistence type="inferred from homology"/>
<dbReference type="Gene3D" id="2.30.30.100">
    <property type="match status" value="1"/>
</dbReference>
<dbReference type="GO" id="GO:1990904">
    <property type="term" value="C:ribonucleoprotein complex"/>
    <property type="evidence" value="ECO:0007669"/>
    <property type="project" value="UniProtKB-KW"/>
</dbReference>
<comment type="subcellular location">
    <subcellularLocation>
        <location evidence="1">Nucleus</location>
    </subcellularLocation>
</comment>
<reference evidence="13" key="1">
    <citation type="submission" date="2025-08" db="UniProtKB">
        <authorList>
            <consortium name="Ensembl"/>
        </authorList>
    </citation>
    <scope>IDENTIFICATION</scope>
</reference>
<feature type="domain" description="Sm" evidence="12">
    <location>
        <begin position="156"/>
        <end position="228"/>
    </location>
</feature>
<feature type="transmembrane region" description="Helical" evidence="11">
    <location>
        <begin position="12"/>
        <end position="30"/>
    </location>
</feature>
<evidence type="ECO:0000256" key="1">
    <source>
        <dbReference type="ARBA" id="ARBA00004123"/>
    </source>
</evidence>
<dbReference type="Ensembl" id="ENSUPAT00010025027.1">
    <property type="protein sequence ID" value="ENSUPAP00010021980.1"/>
    <property type="gene ID" value="ENSUPAG00010017484.1"/>
</dbReference>
<evidence type="ECO:0000256" key="7">
    <source>
        <dbReference type="ARBA" id="ARBA00023274"/>
    </source>
</evidence>
<evidence type="ECO:0000256" key="8">
    <source>
        <dbReference type="ARBA" id="ARBA00065400"/>
    </source>
</evidence>
<dbReference type="GeneTree" id="ENSGT00510000048364"/>
<sequence length="263" mass="29471">SSTQNRSHHSILIGLRTFILFSQFVSIWALSAQHRQLGESADLAPRYSRGAGKVRDPENRSVSVRGTTAARLRRRVGKPDDARPPGSCSLRPGYDHATRGCHGFSALRPQEATQLGADRPRPRLGKRKESRAQATSPCGRMAVSHSVKERTISENSLIILLQGLQGQVTTVDLRDESVARGRIDNVDAFMNIRLAKVTYTDRWGHQVELDDLFVTGRNVRYVHIPDNVNITATIEEQLQIIHRVRNFGSKGQGRQEFPSKKYK</sequence>
<dbReference type="PANTHER" id="PTHR21196:SF1">
    <property type="entry name" value="U7 SNRNA-ASSOCIATED SM-LIKE PROTEIN LSM10"/>
    <property type="match status" value="1"/>
</dbReference>
<evidence type="ECO:0000256" key="11">
    <source>
        <dbReference type="SAM" id="Phobius"/>
    </source>
</evidence>
<dbReference type="GO" id="GO:0071254">
    <property type="term" value="C:cytoplasmic U snRNP body"/>
    <property type="evidence" value="ECO:0007669"/>
    <property type="project" value="TreeGrafter"/>
</dbReference>
<feature type="region of interest" description="Disordered" evidence="10">
    <location>
        <begin position="72"/>
        <end position="94"/>
    </location>
</feature>
<dbReference type="GO" id="GO:0071209">
    <property type="term" value="F:U7 snRNA binding"/>
    <property type="evidence" value="ECO:0007669"/>
    <property type="project" value="TreeGrafter"/>
</dbReference>
<keyword evidence="5" id="KW-0508">mRNA splicing</keyword>
<dbReference type="Proteomes" id="UP000694417">
    <property type="component" value="Unplaced"/>
</dbReference>